<dbReference type="InterPro" id="IPR034154">
    <property type="entry name" value="TOPRIM_DnaG/twinkle"/>
</dbReference>
<gene>
    <name evidence="1" type="ORF">PAM7066_03670</name>
</gene>
<dbReference type="RefSeq" id="WP_085855612.1">
    <property type="nucleotide sequence ID" value="NZ_FOPF01000020.1"/>
</dbReference>
<dbReference type="CDD" id="cd01029">
    <property type="entry name" value="TOPRIM_primases"/>
    <property type="match status" value="1"/>
</dbReference>
<dbReference type="Gene3D" id="3.40.1360.10">
    <property type="match status" value="1"/>
</dbReference>
<dbReference type="AlphaFoldDB" id="A0A1Y5TT90"/>
<dbReference type="STRING" id="315423.SAMN04488020_12010"/>
<dbReference type="EMBL" id="FWFV01000020">
    <property type="protein sequence ID" value="SLN71588.1"/>
    <property type="molecule type" value="Genomic_DNA"/>
</dbReference>
<dbReference type="OrthoDB" id="784829at2"/>
<organism evidence="1 2">
    <name type="scientific">Palleronia marisminoris</name>
    <dbReference type="NCBI Taxonomy" id="315423"/>
    <lineage>
        <taxon>Bacteria</taxon>
        <taxon>Pseudomonadati</taxon>
        <taxon>Pseudomonadota</taxon>
        <taxon>Alphaproteobacteria</taxon>
        <taxon>Rhodobacterales</taxon>
        <taxon>Roseobacteraceae</taxon>
        <taxon>Palleronia</taxon>
    </lineage>
</organism>
<evidence type="ECO:0000313" key="2">
    <source>
        <dbReference type="Proteomes" id="UP000193870"/>
    </source>
</evidence>
<evidence type="ECO:0008006" key="3">
    <source>
        <dbReference type="Google" id="ProtNLM"/>
    </source>
</evidence>
<accession>A0A1Y5TT90</accession>
<proteinExistence type="predicted"/>
<reference evidence="1 2" key="1">
    <citation type="submission" date="2017-03" db="EMBL/GenBank/DDBJ databases">
        <authorList>
            <person name="Afonso C.L."/>
            <person name="Miller P.J."/>
            <person name="Scott M.A."/>
            <person name="Spackman E."/>
            <person name="Goraichik I."/>
            <person name="Dimitrov K.M."/>
            <person name="Suarez D.L."/>
            <person name="Swayne D.E."/>
        </authorList>
    </citation>
    <scope>NUCLEOTIDE SEQUENCE [LARGE SCALE GENOMIC DNA]</scope>
    <source>
        <strain evidence="1 2">CECT 7066</strain>
    </source>
</reference>
<dbReference type="Proteomes" id="UP000193870">
    <property type="component" value="Unassembled WGS sequence"/>
</dbReference>
<name>A0A1Y5TT90_9RHOB</name>
<protein>
    <recommendedName>
        <fullName evidence="3">Toprim domain-containing protein</fullName>
    </recommendedName>
</protein>
<evidence type="ECO:0000313" key="1">
    <source>
        <dbReference type="EMBL" id="SLN71588.1"/>
    </source>
</evidence>
<sequence length="678" mass="74080">MSDSIAHLRHPKAGRPTVQYVYRDAVGTPVLMANRYDKQDGKFFLPYDLIADAWKAPELRPLYRLDALAEANADRAVIVTEGEKCADALASLGYVSTTTFGGANGAHKTDLAPLRGRKVILWPDKDEPGLKYAEGLAATLHAELGALPRIIPTADIVLRSIRSANRNAAPDAVFPKGWDAADAVASGWGVHEINTLIEMARPHAEEDTDRTEPDEAPLFDDLELWHTPDHRPFATFRRDGRWQSLELTSSSFKQLLAYETYRTTGKAPPAAKLDDMQRQMIGQARFEGATRPVFTRIGRNGDAIVLDLGGADCARATITANGWRVDSGNEPRFVRSPSASALPMPLPESGDVALLKRFVNAASEDDFRLMVAWLLGCLRPEGPYPLLILSGEQGSAKSTTSKVLRSLVDPSTLSTRSLPQDEHNLVIAARGTHVLAFDNISRIKGSMADALCRLATGGGFATRKLHSDSDEVLFDATRPSLLNGIPDLAERADLADRAITLTLPSIAENRRAFEGEFWDQFEEVRPRILAGLLDATSGALERHDSVTLQDRPRLADFARWVTAAEPSLGWPPGAFLAAYQANRRESEEAAVESNAVASAILTMVADSGTWSGTAAELIAYLRKRYPALTDAADAFPRQAAAFGSELRRVTPLLRRQGIAVAHVREGKDRRRMIQVTRA</sequence>
<keyword evidence="2" id="KW-1185">Reference proteome</keyword>